<dbReference type="STRING" id="1048260.LFML04_0988"/>
<evidence type="ECO:0000256" key="1">
    <source>
        <dbReference type="SAM" id="MobiDB-lite"/>
    </source>
</evidence>
<feature type="compositionally biased region" description="Basic residues" evidence="1">
    <location>
        <begin position="27"/>
        <end position="38"/>
    </location>
</feature>
<dbReference type="AlphaFoldDB" id="J9Z9Q4"/>
<organism evidence="2 3">
    <name type="scientific">Leptospirillum ferriphilum (strain ML-04)</name>
    <dbReference type="NCBI Taxonomy" id="1048260"/>
    <lineage>
        <taxon>Bacteria</taxon>
        <taxon>Pseudomonadati</taxon>
        <taxon>Nitrospirota</taxon>
        <taxon>Nitrospiria</taxon>
        <taxon>Nitrospirales</taxon>
        <taxon>Nitrospiraceae</taxon>
        <taxon>Leptospirillum</taxon>
    </lineage>
</organism>
<dbReference type="HOGENOM" id="CLU_2807195_0_0_0"/>
<protein>
    <submittedName>
        <fullName evidence="2">Uncharacterized protein</fullName>
    </submittedName>
</protein>
<dbReference type="KEGG" id="lfi:LFML04_0988"/>
<name>J9Z9Q4_LEPFM</name>
<dbReference type="EMBL" id="CP002919">
    <property type="protein sequence ID" value="AFS53219.1"/>
    <property type="molecule type" value="Genomic_DNA"/>
</dbReference>
<feature type="region of interest" description="Disordered" evidence="1">
    <location>
        <begin position="1"/>
        <end position="67"/>
    </location>
</feature>
<feature type="compositionally biased region" description="Basic and acidic residues" evidence="1">
    <location>
        <begin position="39"/>
        <end position="48"/>
    </location>
</feature>
<gene>
    <name evidence="2" type="ordered locus">LFML04_0988</name>
</gene>
<dbReference type="Proteomes" id="UP000006177">
    <property type="component" value="Chromosome"/>
</dbReference>
<proteinExistence type="predicted"/>
<sequence>MALHAGRTSRPPVPRLCDMASPVHQRSCSRGRRNSHKTRYQEQRRQDSFQEVPPFRQDRQTLSAETS</sequence>
<reference evidence="2 3" key="1">
    <citation type="journal article" date="2011" name="J. Microbiol.">
        <title>Complete genome of Leptospirillum ferriphilum ML-04 provides insight into its physiology and environmental adaptation.</title>
        <authorList>
            <person name="Mi S."/>
            <person name="Song J."/>
            <person name="Lin J."/>
            <person name="Che Y."/>
            <person name="Zheng H."/>
            <person name="Lin J."/>
        </authorList>
    </citation>
    <scope>NUCLEOTIDE SEQUENCE [LARGE SCALE GENOMIC DNA]</scope>
    <source>
        <strain evidence="2 3">ML-04</strain>
    </source>
</reference>
<accession>J9Z9Q4</accession>
<evidence type="ECO:0000313" key="3">
    <source>
        <dbReference type="Proteomes" id="UP000006177"/>
    </source>
</evidence>
<evidence type="ECO:0000313" key="2">
    <source>
        <dbReference type="EMBL" id="AFS53219.1"/>
    </source>
</evidence>
<dbReference type="PATRIC" id="fig|1048260.3.peg.1074"/>